<comment type="caution">
    <text evidence="14">The sequence shown here is derived from an EMBL/GenBank/DDBJ whole genome shotgun (WGS) entry which is preliminary data.</text>
</comment>
<evidence type="ECO:0000256" key="6">
    <source>
        <dbReference type="PROSITE-ProRule" id="PRU00302"/>
    </source>
</evidence>
<reference evidence="14 15" key="1">
    <citation type="journal article" date="2019" name="Commun. Biol.">
        <title>The bagworm genome reveals a unique fibroin gene that provides high tensile strength.</title>
        <authorList>
            <person name="Kono N."/>
            <person name="Nakamura H."/>
            <person name="Ohtoshi R."/>
            <person name="Tomita M."/>
            <person name="Numata K."/>
            <person name="Arakawa K."/>
        </authorList>
    </citation>
    <scope>NUCLEOTIDE SEQUENCE [LARGE SCALE GENOMIC DNA]</scope>
</reference>
<dbReference type="PANTHER" id="PTHR13802">
    <property type="entry name" value="MUCIN 4-RELATED"/>
    <property type="match status" value="1"/>
</dbReference>
<evidence type="ECO:0000313" key="15">
    <source>
        <dbReference type="Proteomes" id="UP000299102"/>
    </source>
</evidence>
<dbReference type="Gene3D" id="2.60.40.10">
    <property type="entry name" value="Immunoglobulins"/>
    <property type="match status" value="1"/>
</dbReference>
<dbReference type="Pfam" id="PF00094">
    <property type="entry name" value="VWD"/>
    <property type="match status" value="1"/>
</dbReference>
<gene>
    <name evidence="14" type="ORF">EVAR_54273_1</name>
</gene>
<evidence type="ECO:0000256" key="2">
    <source>
        <dbReference type="ARBA" id="ARBA00022692"/>
    </source>
</evidence>
<dbReference type="InterPro" id="IPR001846">
    <property type="entry name" value="VWF_type-D"/>
</dbReference>
<evidence type="ECO:0000256" key="7">
    <source>
        <dbReference type="SAM" id="MobiDB-lite"/>
    </source>
</evidence>
<protein>
    <submittedName>
        <fullName evidence="14">Protein mesh</fullName>
    </submittedName>
</protein>
<feature type="signal peptide" evidence="9">
    <location>
        <begin position="1"/>
        <end position="19"/>
    </location>
</feature>
<dbReference type="InterPro" id="IPR035976">
    <property type="entry name" value="Sushi/SCR/CCP_sf"/>
</dbReference>
<dbReference type="Pfam" id="PF03782">
    <property type="entry name" value="AMOP"/>
    <property type="match status" value="1"/>
</dbReference>
<dbReference type="PROSITE" id="PS50856">
    <property type="entry name" value="AMOP"/>
    <property type="match status" value="1"/>
</dbReference>
<feature type="domain" description="Sushi" evidence="11">
    <location>
        <begin position="1121"/>
        <end position="1181"/>
    </location>
</feature>
<keyword evidence="3 8" id="KW-1133">Transmembrane helix</keyword>
<dbReference type="SMART" id="SM00723">
    <property type="entry name" value="AMOP"/>
    <property type="match status" value="1"/>
</dbReference>
<dbReference type="PROSITE" id="PS50923">
    <property type="entry name" value="SUSHI"/>
    <property type="match status" value="1"/>
</dbReference>
<dbReference type="SUPFAM" id="SSF81296">
    <property type="entry name" value="E set domains"/>
    <property type="match status" value="1"/>
</dbReference>
<keyword evidence="15" id="KW-1185">Reference proteome</keyword>
<dbReference type="SMART" id="SM00032">
    <property type="entry name" value="CCP"/>
    <property type="match status" value="1"/>
</dbReference>
<dbReference type="CDD" id="cd00033">
    <property type="entry name" value="CCP"/>
    <property type="match status" value="1"/>
</dbReference>
<feature type="region of interest" description="Disordered" evidence="7">
    <location>
        <begin position="1480"/>
        <end position="1502"/>
    </location>
</feature>
<keyword evidence="5" id="KW-1015">Disulfide bond</keyword>
<dbReference type="Gene3D" id="2.10.70.10">
    <property type="entry name" value="Complement Module, domain 1"/>
    <property type="match status" value="1"/>
</dbReference>
<dbReference type="GO" id="GO:0016020">
    <property type="term" value="C:membrane"/>
    <property type="evidence" value="ECO:0007669"/>
    <property type="project" value="UniProtKB-SubCell"/>
</dbReference>
<dbReference type="SUPFAM" id="SSF57535">
    <property type="entry name" value="Complement control module/SCR domain"/>
    <property type="match status" value="1"/>
</dbReference>
<sequence>MGAVKVLLVLLFIGASVYGQQDEIIYEDERTFSDADAGAKDLDTAGAVAPVAGVEEAVEPDVPNGDLPVEMIESPEAPSLTVRSGAYQLSDDGLAPDNVAPDTVNALSFNTDGQNEKQLLNPGTTIDTNTEYAHIDGRVLPATFYQNNGQPYVITNQRLNQIRGNFMYWFYDQGGDENIGDYQRDIHSSNPQVHKNFNFQLPFFGFRFNYTRVSVHGYLQFSDPPDHYTYPLSFPMRDWPDVNDPSFIGIFFSKCRIGNIRPTDPDQRRPGVYFRMDRDLQTRTDQLGVEMRERITWDIREGVIGADSFFPKHAVTVTWKNMSFAGGIDNSLFRTNTFQMVLATDEVFTYAIFNYLEILWSSHTEAGGDTTGGEGGVPAYIGFNAGNGTQSYEYKPYSQASVLRDLTGRGMANGFPGRHIFRIDEKILMGTCNKDIDGANLPLMFAPESGNMLGGTIVNITGPCFRATDRVSCRFDTETVVGLVVDQNRAICVQPRFWHNGYARFEIAINNEPYKWKGKFFVETPATASEKIFFADNSVHERYPPEIRITWDRYNLTANFNSMLRISLWGYKETTIRPQLEYIDILEDGVSNTGQYIINPQTYRMRDNILHHDMQFGFIQINLTTPESYGGITVSPVLWSRPIPLGWYFAPQWERLHGQRWSQSLCNNWLRTDRFLKNFAAQVPVCPCTLEHALLDKGRFMPDPDCDKDSNPTCRFHWGAVHCVRSGSPSAEGSGQQCCYDKNNYLMLSYDQMWGSKPQRSHDFGFTPYNEANKVPSLSHWFHDMIPFYQCCLWQEEQAVGCETFRFERRPSQDCVAYQSPGVAGIFGDPHIITFDDLQYTFNGKGEYVLVRVDHPQLRLDVQGRFEQVPRNIHGPVNATQLTSIAAASNNSVPIEVRLRPTHAQWRYRLDVFADNKRVYFDRPSLRVQYFPGVTIYQPTYILNQSEIVIMFSSGAGVEVIENRGFMSARVYLPWTYVNQTRGLFGNWSFNILDDFTTPDGNIVNVDLNNFESAHRDFGQKWQLTDREQQNIGVALFVREFGRTAAYYNDNDFLPNFIREPSRFLPANRSEDVREAERICQESYQCQYDYGMTLNRDMAEFTKNYYASIVNIKETNARRVLSCGILETPRFGRKSNFFFIPGTRVSFECNQDFILIGDKRRICEDDARWNLPDYGYTECLRQQEYSSRTLILTGGVIVGIFLPLILLILLLWFWCCFKPRSEGKEGFNFENIPRSKSASRLNLRSASMGNLTDTMKSSRSQDSDVKPKLPDTPTEEEPITRAAVTRAAPAPPVDPQDGTGSSGLGYTDSNKSDSGKSDKSVPRKRRAYDKTYRTNEPLPGAPDVDFPEKLWDLSEEDLLSLTSPSDSESNKDSTLTRPAKDIEYINKPRQTGRHALPTSDSGYSTAKDGSEDPYANKYDGQYSPIPSAYSPTYSEIYSPPTSPTSDISPRNTYKTGLPEVPKSAPHDSIKTFTLPPQRGRSIETLIDPPSESAPGMYDPKADVGKQEYSSRTLGATWGIISAVMLPIVIVLICIGWRILKRRKAEEKEDEYIGIKTMTKGLLMWKLKIRHFDKTETPDSLPGPSTSTAEPETEAQVTHQPAFKWSQRTYLPNIFRNVEYEFGKVKICQVEADTLLTPFDIFCAATNFDDLVHYIVSESVRYAHQNGRNLLSNPKK</sequence>
<evidence type="ECO:0000313" key="14">
    <source>
        <dbReference type="EMBL" id="GBP77890.1"/>
    </source>
</evidence>
<dbReference type="InterPro" id="IPR000436">
    <property type="entry name" value="Sushi_SCR_CCP_dom"/>
</dbReference>
<dbReference type="Proteomes" id="UP000299102">
    <property type="component" value="Unassembled WGS sequence"/>
</dbReference>
<feature type="region of interest" description="Disordered" evidence="7">
    <location>
        <begin position="1575"/>
        <end position="1595"/>
    </location>
</feature>
<dbReference type="EMBL" id="BGZK01001352">
    <property type="protein sequence ID" value="GBP77890.1"/>
    <property type="molecule type" value="Genomic_DNA"/>
</dbReference>
<dbReference type="InterPro" id="IPR056619">
    <property type="entry name" value="C8-3_MUC4"/>
</dbReference>
<dbReference type="SMART" id="SM00216">
    <property type="entry name" value="VWD"/>
    <property type="match status" value="1"/>
</dbReference>
<evidence type="ECO:0000259" key="11">
    <source>
        <dbReference type="PROSITE" id="PS50923"/>
    </source>
</evidence>
<dbReference type="PROSITE" id="PS51233">
    <property type="entry name" value="VWFD"/>
    <property type="match status" value="1"/>
</dbReference>
<evidence type="ECO:0000259" key="12">
    <source>
        <dbReference type="PROSITE" id="PS51220"/>
    </source>
</evidence>
<organism evidence="14 15">
    <name type="scientific">Eumeta variegata</name>
    <name type="common">Bagworm moth</name>
    <name type="synonym">Eumeta japonica</name>
    <dbReference type="NCBI Taxonomy" id="151549"/>
    <lineage>
        <taxon>Eukaryota</taxon>
        <taxon>Metazoa</taxon>
        <taxon>Ecdysozoa</taxon>
        <taxon>Arthropoda</taxon>
        <taxon>Hexapoda</taxon>
        <taxon>Insecta</taxon>
        <taxon>Pterygota</taxon>
        <taxon>Neoptera</taxon>
        <taxon>Endopterygota</taxon>
        <taxon>Lepidoptera</taxon>
        <taxon>Glossata</taxon>
        <taxon>Ditrysia</taxon>
        <taxon>Tineoidea</taxon>
        <taxon>Psychidae</taxon>
        <taxon>Oiketicinae</taxon>
        <taxon>Eumeta</taxon>
    </lineage>
</organism>
<evidence type="ECO:0000256" key="1">
    <source>
        <dbReference type="ARBA" id="ARBA00004370"/>
    </source>
</evidence>
<comment type="subcellular location">
    <subcellularLocation>
        <location evidence="1">Membrane</location>
    </subcellularLocation>
</comment>
<feature type="chain" id="PRO_5020026875" evidence="9">
    <location>
        <begin position="20"/>
        <end position="1675"/>
    </location>
</feature>
<dbReference type="InterPro" id="IPR003886">
    <property type="entry name" value="NIDO_dom"/>
</dbReference>
<dbReference type="InterPro" id="IPR013783">
    <property type="entry name" value="Ig-like_fold"/>
</dbReference>
<keyword evidence="9" id="KW-0732">Signal</keyword>
<evidence type="ECO:0000259" key="13">
    <source>
        <dbReference type="PROSITE" id="PS51233"/>
    </source>
</evidence>
<evidence type="ECO:0000259" key="10">
    <source>
        <dbReference type="PROSITE" id="PS50856"/>
    </source>
</evidence>
<feature type="compositionally biased region" description="Basic and acidic residues" evidence="7">
    <location>
        <begin position="1310"/>
        <end position="1321"/>
    </location>
</feature>
<dbReference type="Pfam" id="PF23263">
    <property type="entry name" value="C8-3_MUC4"/>
    <property type="match status" value="1"/>
</dbReference>
<dbReference type="STRING" id="151549.A0A4C1YRU0"/>
<feature type="region of interest" description="Disordered" evidence="7">
    <location>
        <begin position="1360"/>
        <end position="1450"/>
    </location>
</feature>
<evidence type="ECO:0000256" key="5">
    <source>
        <dbReference type="ARBA" id="ARBA00023157"/>
    </source>
</evidence>
<name>A0A4C1YRU0_EUMVA</name>
<feature type="compositionally biased region" description="Polar residues" evidence="7">
    <location>
        <begin position="1582"/>
        <end position="1595"/>
    </location>
</feature>
<evidence type="ECO:0000256" key="4">
    <source>
        <dbReference type="ARBA" id="ARBA00023136"/>
    </source>
</evidence>
<dbReference type="InterPro" id="IPR051495">
    <property type="entry name" value="Epithelial_Barrier/Signaling"/>
</dbReference>
<dbReference type="OrthoDB" id="6051552at2759"/>
<accession>A0A4C1YRU0</accession>
<evidence type="ECO:0000256" key="8">
    <source>
        <dbReference type="SAM" id="Phobius"/>
    </source>
</evidence>
<keyword evidence="2 8" id="KW-0812">Transmembrane</keyword>
<feature type="domain" description="AMOP" evidence="10">
    <location>
        <begin position="658"/>
        <end position="809"/>
    </location>
</feature>
<feature type="compositionally biased region" description="Basic and acidic residues" evidence="7">
    <location>
        <begin position="1259"/>
        <end position="1269"/>
    </location>
</feature>
<evidence type="ECO:0000256" key="3">
    <source>
        <dbReference type="ARBA" id="ARBA00022989"/>
    </source>
</evidence>
<dbReference type="InterPro" id="IPR005533">
    <property type="entry name" value="AMOP_dom"/>
</dbReference>
<feature type="transmembrane region" description="Helical" evidence="8">
    <location>
        <begin position="1190"/>
        <end position="1214"/>
    </location>
</feature>
<feature type="domain" description="NIDO" evidence="12">
    <location>
        <begin position="260"/>
        <end position="426"/>
    </location>
</feature>
<feature type="transmembrane region" description="Helical" evidence="8">
    <location>
        <begin position="1515"/>
        <end position="1539"/>
    </location>
</feature>
<dbReference type="InterPro" id="IPR014756">
    <property type="entry name" value="Ig_E-set"/>
</dbReference>
<comment type="caution">
    <text evidence="6">Lacks conserved residue(s) required for the propagation of feature annotation.</text>
</comment>
<proteinExistence type="predicted"/>
<evidence type="ECO:0000256" key="9">
    <source>
        <dbReference type="SAM" id="SignalP"/>
    </source>
</evidence>
<dbReference type="Pfam" id="PF06119">
    <property type="entry name" value="NIDO"/>
    <property type="match status" value="1"/>
</dbReference>
<keyword evidence="6" id="KW-0768">Sushi</keyword>
<feature type="compositionally biased region" description="Polar residues" evidence="7">
    <location>
        <begin position="1249"/>
        <end position="1258"/>
    </location>
</feature>
<dbReference type="PROSITE" id="PS51220">
    <property type="entry name" value="NIDO"/>
    <property type="match status" value="1"/>
</dbReference>
<dbReference type="SMART" id="SM00539">
    <property type="entry name" value="NIDO"/>
    <property type="match status" value="1"/>
</dbReference>
<keyword evidence="4 8" id="KW-0472">Membrane</keyword>
<feature type="domain" description="VWFD" evidence="13">
    <location>
        <begin position="822"/>
        <end position="1030"/>
    </location>
</feature>
<feature type="region of interest" description="Disordered" evidence="7">
    <location>
        <begin position="1249"/>
        <end position="1347"/>
    </location>
</feature>
<dbReference type="PANTHER" id="PTHR13802:SF52">
    <property type="entry name" value="MUCIN-4"/>
    <property type="match status" value="1"/>
</dbReference>
<dbReference type="GO" id="GO:0007160">
    <property type="term" value="P:cell-matrix adhesion"/>
    <property type="evidence" value="ECO:0007669"/>
    <property type="project" value="InterPro"/>
</dbReference>